<evidence type="ECO:0000256" key="4">
    <source>
        <dbReference type="ARBA" id="ARBA00022448"/>
    </source>
</evidence>
<evidence type="ECO:0000256" key="5">
    <source>
        <dbReference type="ARBA" id="ARBA00022490"/>
    </source>
</evidence>
<dbReference type="InterPro" id="IPR026022">
    <property type="entry name" value="PhoU_dom"/>
</dbReference>
<evidence type="ECO:0000256" key="2">
    <source>
        <dbReference type="ARBA" id="ARBA00008107"/>
    </source>
</evidence>
<evidence type="ECO:0000256" key="3">
    <source>
        <dbReference type="ARBA" id="ARBA00011738"/>
    </source>
</evidence>
<organism evidence="8 9">
    <name type="scientific">Pseudonocardia endophytica</name>
    <dbReference type="NCBI Taxonomy" id="401976"/>
    <lineage>
        <taxon>Bacteria</taxon>
        <taxon>Bacillati</taxon>
        <taxon>Actinomycetota</taxon>
        <taxon>Actinomycetes</taxon>
        <taxon>Pseudonocardiales</taxon>
        <taxon>Pseudonocardiaceae</taxon>
        <taxon>Pseudonocardia</taxon>
    </lineage>
</organism>
<evidence type="ECO:0000313" key="8">
    <source>
        <dbReference type="EMBL" id="TCK27051.1"/>
    </source>
</evidence>
<proteinExistence type="inferred from homology"/>
<dbReference type="GO" id="GO:0006817">
    <property type="term" value="P:phosphate ion transport"/>
    <property type="evidence" value="ECO:0007669"/>
    <property type="project" value="UniProtKB-KW"/>
</dbReference>
<dbReference type="InterPro" id="IPR028366">
    <property type="entry name" value="PhoU"/>
</dbReference>
<keyword evidence="6" id="KW-0592">Phosphate transport</keyword>
<protein>
    <submittedName>
        <fullName evidence="8">PhoU-like phosphate uptake regulator</fullName>
    </submittedName>
</protein>
<dbReference type="EMBL" id="SMFZ01000001">
    <property type="protein sequence ID" value="TCK27051.1"/>
    <property type="molecule type" value="Genomic_DNA"/>
</dbReference>
<reference evidence="8 9" key="1">
    <citation type="submission" date="2019-03" db="EMBL/GenBank/DDBJ databases">
        <title>Sequencing the genomes of 1000 actinobacteria strains.</title>
        <authorList>
            <person name="Klenk H.-P."/>
        </authorList>
    </citation>
    <scope>NUCLEOTIDE SEQUENCE [LARGE SCALE GENOMIC DNA]</scope>
    <source>
        <strain evidence="8 9">DSM 44969</strain>
    </source>
</reference>
<comment type="subunit">
    <text evidence="3">Homodimer.</text>
</comment>
<dbReference type="InterPro" id="IPR038078">
    <property type="entry name" value="PhoU-like_sf"/>
</dbReference>
<dbReference type="RefSeq" id="WP_132425231.1">
    <property type="nucleotide sequence ID" value="NZ_SMFZ01000001.1"/>
</dbReference>
<gene>
    <name evidence="8" type="ORF">EV378_2906</name>
</gene>
<comment type="subcellular location">
    <subcellularLocation>
        <location evidence="1">Cytoplasm</location>
    </subcellularLocation>
</comment>
<dbReference type="GO" id="GO:0005737">
    <property type="term" value="C:cytoplasm"/>
    <property type="evidence" value="ECO:0007669"/>
    <property type="project" value="UniProtKB-SubCell"/>
</dbReference>
<evidence type="ECO:0000313" key="9">
    <source>
        <dbReference type="Proteomes" id="UP000295560"/>
    </source>
</evidence>
<keyword evidence="4" id="KW-0813">Transport</keyword>
<comment type="caution">
    <text evidence="8">The sequence shown here is derived from an EMBL/GenBank/DDBJ whole genome shotgun (WGS) entry which is preliminary data.</text>
</comment>
<evidence type="ECO:0000256" key="6">
    <source>
        <dbReference type="ARBA" id="ARBA00022592"/>
    </source>
</evidence>
<dbReference type="SUPFAM" id="SSF109755">
    <property type="entry name" value="PhoU-like"/>
    <property type="match status" value="1"/>
</dbReference>
<dbReference type="Pfam" id="PF01895">
    <property type="entry name" value="PhoU"/>
    <property type="match status" value="2"/>
</dbReference>
<dbReference type="GO" id="GO:0030643">
    <property type="term" value="P:intracellular phosphate ion homeostasis"/>
    <property type="evidence" value="ECO:0007669"/>
    <property type="project" value="InterPro"/>
</dbReference>
<keyword evidence="9" id="KW-1185">Reference proteome</keyword>
<dbReference type="OrthoDB" id="9814256at2"/>
<name>A0A4R1HZP7_PSEEN</name>
<dbReference type="AlphaFoldDB" id="A0A4R1HZP7"/>
<dbReference type="Gene3D" id="1.20.58.220">
    <property type="entry name" value="Phosphate transport system protein phou homolog 2, domain 2"/>
    <property type="match status" value="1"/>
</dbReference>
<sequence length="219" mass="24140">MRRETLDDNLADLQTLLDEMGPHVDAAFRKASAALVEGRVRMAEQVVENDHVIDDLRSRIEKLAVETMSIHQPVVGPLREVVSALRCSHVLERMGDLAEHVARVVVRRAPAPALPQAARPVFRDYGVLVAAMGDKAMTVLRTRNVVLATELATDDEAVDAMHRHVFEVLFGDDWTDGVPAAVDAALLARFHERYADQAVDLVRHVVYAVTGSEPDSLPL</sequence>
<accession>A0A4R1HZP7</accession>
<dbReference type="NCBIfam" id="TIGR02135">
    <property type="entry name" value="phoU_full"/>
    <property type="match status" value="1"/>
</dbReference>
<dbReference type="GO" id="GO:0045936">
    <property type="term" value="P:negative regulation of phosphate metabolic process"/>
    <property type="evidence" value="ECO:0007669"/>
    <property type="project" value="InterPro"/>
</dbReference>
<dbReference type="Proteomes" id="UP000295560">
    <property type="component" value="Unassembled WGS sequence"/>
</dbReference>
<dbReference type="PANTHER" id="PTHR42930:SF3">
    <property type="entry name" value="PHOSPHATE-SPECIFIC TRANSPORT SYSTEM ACCESSORY PROTEIN PHOU"/>
    <property type="match status" value="1"/>
</dbReference>
<feature type="domain" description="PhoU" evidence="7">
    <location>
        <begin position="124"/>
        <end position="203"/>
    </location>
</feature>
<keyword evidence="5" id="KW-0963">Cytoplasm</keyword>
<dbReference type="PANTHER" id="PTHR42930">
    <property type="entry name" value="PHOSPHATE-SPECIFIC TRANSPORT SYSTEM ACCESSORY PROTEIN PHOU"/>
    <property type="match status" value="1"/>
</dbReference>
<feature type="domain" description="PhoU" evidence="7">
    <location>
        <begin position="17"/>
        <end position="105"/>
    </location>
</feature>
<evidence type="ECO:0000256" key="1">
    <source>
        <dbReference type="ARBA" id="ARBA00004496"/>
    </source>
</evidence>
<dbReference type="FunFam" id="1.20.58.220:FF:000004">
    <property type="entry name" value="Phosphate-specific transport system accessory protein PhoU"/>
    <property type="match status" value="1"/>
</dbReference>
<comment type="similarity">
    <text evidence="2">Belongs to the PhoU family.</text>
</comment>
<evidence type="ECO:0000259" key="7">
    <source>
        <dbReference type="Pfam" id="PF01895"/>
    </source>
</evidence>